<dbReference type="RefSeq" id="WP_166530724.1">
    <property type="nucleotide sequence ID" value="NZ_JAGSOT010000054.1"/>
</dbReference>
<sequence>MKLQSAGWRIIPHGLLGEPIGHLLAVDSYSPILGSLYCLMWGLTASYMRDKVKLQSVGWRIIPHGLLGEPIGHLLAVDPYSPILGSLNCLMWGLTASYMRDK</sequence>
<accession>A0A941DXD6</accession>
<evidence type="ECO:0000313" key="2">
    <source>
        <dbReference type="Proteomes" id="UP000675284"/>
    </source>
</evidence>
<dbReference type="AlphaFoldDB" id="A0A941DXD6"/>
<comment type="caution">
    <text evidence="1">The sequence shown here is derived from an EMBL/GenBank/DDBJ whole genome shotgun (WGS) entry which is preliminary data.</text>
</comment>
<evidence type="ECO:0000313" key="1">
    <source>
        <dbReference type="EMBL" id="MBR7797436.1"/>
    </source>
</evidence>
<proteinExistence type="predicted"/>
<reference evidence="1" key="1">
    <citation type="submission" date="2021-04" db="EMBL/GenBank/DDBJ databases">
        <title>Isolation and polyphasic classification of algal microorganism.</title>
        <authorList>
            <person name="Wang S."/>
        </authorList>
    </citation>
    <scope>NUCLEOTIDE SEQUENCE</scope>
    <source>
        <strain evidence="1">720a</strain>
    </source>
</reference>
<dbReference type="Proteomes" id="UP000675284">
    <property type="component" value="Unassembled WGS sequence"/>
</dbReference>
<protein>
    <submittedName>
        <fullName evidence="1">Uncharacterized protein</fullName>
    </submittedName>
</protein>
<dbReference type="EMBL" id="JAGSOT010000054">
    <property type="protein sequence ID" value="MBR7797436.1"/>
    <property type="molecule type" value="Genomic_DNA"/>
</dbReference>
<keyword evidence="2" id="KW-1185">Reference proteome</keyword>
<organism evidence="1 2">
    <name type="scientific">Virgibacillus salarius</name>
    <dbReference type="NCBI Taxonomy" id="447199"/>
    <lineage>
        <taxon>Bacteria</taxon>
        <taxon>Bacillati</taxon>
        <taxon>Bacillota</taxon>
        <taxon>Bacilli</taxon>
        <taxon>Bacillales</taxon>
        <taxon>Bacillaceae</taxon>
        <taxon>Virgibacillus</taxon>
    </lineage>
</organism>
<gene>
    <name evidence="1" type="ORF">KCX74_15480</name>
</gene>
<name>A0A941DXD6_9BACI</name>